<feature type="domain" description="COP9 signalosome complex subunit 3 N-terminal helical repeats" evidence="3">
    <location>
        <begin position="34"/>
        <end position="284"/>
    </location>
</feature>
<keyword evidence="5" id="KW-1185">Reference proteome</keyword>
<protein>
    <recommendedName>
        <fullName evidence="3">COP9 signalosome complex subunit 3 N-terminal helical repeats domain-containing protein</fullName>
    </recommendedName>
</protein>
<dbReference type="InterPro" id="IPR055089">
    <property type="entry name" value="COP9_N"/>
</dbReference>
<dbReference type="PANTHER" id="PTHR10758:SF1">
    <property type="entry name" value="COP9 SIGNALOSOME COMPLEX SUBUNIT 3"/>
    <property type="match status" value="1"/>
</dbReference>
<dbReference type="OrthoDB" id="29061at2759"/>
<dbReference type="AlphaFoldDB" id="A0A4Z0YJP3"/>
<dbReference type="PANTHER" id="PTHR10758">
    <property type="entry name" value="26S PROTEASOME NON-ATPASE REGULATORY SUBUNIT 3/COP9 SIGNALOSOME COMPLEX SUBUNIT 3"/>
    <property type="match status" value="1"/>
</dbReference>
<dbReference type="GO" id="GO:0006511">
    <property type="term" value="P:ubiquitin-dependent protein catabolic process"/>
    <property type="evidence" value="ECO:0007669"/>
    <property type="project" value="TreeGrafter"/>
</dbReference>
<dbReference type="InterPro" id="IPR050756">
    <property type="entry name" value="CSN3"/>
</dbReference>
<keyword evidence="1" id="KW-0963">Cytoplasm</keyword>
<dbReference type="GO" id="GO:0008180">
    <property type="term" value="C:COP9 signalosome"/>
    <property type="evidence" value="ECO:0007669"/>
    <property type="project" value="TreeGrafter"/>
</dbReference>
<organism evidence="4 5">
    <name type="scientific">Xylaria hypoxylon</name>
    <dbReference type="NCBI Taxonomy" id="37992"/>
    <lineage>
        <taxon>Eukaryota</taxon>
        <taxon>Fungi</taxon>
        <taxon>Dikarya</taxon>
        <taxon>Ascomycota</taxon>
        <taxon>Pezizomycotina</taxon>
        <taxon>Sordariomycetes</taxon>
        <taxon>Xylariomycetidae</taxon>
        <taxon>Xylariales</taxon>
        <taxon>Xylariaceae</taxon>
        <taxon>Xylaria</taxon>
    </lineage>
</organism>
<accession>A0A4Z0YJP3</accession>
<reference evidence="4 5" key="1">
    <citation type="submission" date="2019-03" db="EMBL/GenBank/DDBJ databases">
        <title>Draft genome sequence of Xylaria hypoxylon DSM 108379, a ubiquitous saprotrophic-parasitic fungi on hardwood.</title>
        <authorList>
            <person name="Buettner E."/>
            <person name="Leonhardt S."/>
            <person name="Gebauer A.M."/>
            <person name="Liers C."/>
            <person name="Hofrichter M."/>
            <person name="Kellner H."/>
        </authorList>
    </citation>
    <scope>NUCLEOTIDE SEQUENCE [LARGE SCALE GENOMIC DNA]</scope>
    <source>
        <strain evidence="4 5">DSM 108379</strain>
    </source>
</reference>
<evidence type="ECO:0000256" key="2">
    <source>
        <dbReference type="SAM" id="MobiDB-lite"/>
    </source>
</evidence>
<dbReference type="STRING" id="37992.A0A4Z0YJP3"/>
<evidence type="ECO:0000256" key="1">
    <source>
        <dbReference type="ARBA" id="ARBA00022490"/>
    </source>
</evidence>
<evidence type="ECO:0000313" key="5">
    <source>
        <dbReference type="Proteomes" id="UP000297716"/>
    </source>
</evidence>
<evidence type="ECO:0000259" key="3">
    <source>
        <dbReference type="Pfam" id="PF22788"/>
    </source>
</evidence>
<dbReference type="Proteomes" id="UP000297716">
    <property type="component" value="Unassembled WGS sequence"/>
</dbReference>
<dbReference type="Pfam" id="PF22788">
    <property type="entry name" value="COP9_hel_rpt"/>
    <property type="match status" value="1"/>
</dbReference>
<sequence>MDQHASTLLAFPPQDDSVDNETYHKAAVAHVQRISKMIKERSRDLVVFSAELFNVLPSRNPVVDPAVNSLSYLAILHALLFPSLAAKLPQDLILQKLVTFMMVFDGRQCRYGGPPLLEIMDAVGSGRLLPPSVAVECLASAILKLDPSGTILTSSHILLTKLAYDTDNIQPALPVIEKDIVYYPGMANHQDAPYLCDLELPPPLYISKTSGLTTSLKSSMVLEYDLVGGMMYCARREWWKARKAFERVITFPTKDGGCSKIMVEAFKKWILVSLLADGRHSNTPPPHTSESTVKIFGILARSYVSFATAFATDDVEQLKLEAHNNAQLWMEDGNVGLVEEVMASYQKWRVLSLQDIYTKISIAEIRQQTKSAETGAVLNKDEDVEALIHNMIIAGMLKGVIEKNDDGTKFLLFLSPTTHLSERELAKEIQGYAAKLREIKKIFTATSQRLGTSKEYIKWVVKESKRDKSSEAQDPTLAFDTQIDDEDLMGGAQDQ</sequence>
<feature type="region of interest" description="Disordered" evidence="2">
    <location>
        <begin position="464"/>
        <end position="495"/>
    </location>
</feature>
<name>A0A4Z0YJP3_9PEZI</name>
<dbReference type="EMBL" id="SKBN01000334">
    <property type="protein sequence ID" value="TGJ78913.1"/>
    <property type="molecule type" value="Genomic_DNA"/>
</dbReference>
<proteinExistence type="predicted"/>
<evidence type="ECO:0000313" key="4">
    <source>
        <dbReference type="EMBL" id="TGJ78913.1"/>
    </source>
</evidence>
<comment type="caution">
    <text evidence="4">The sequence shown here is derived from an EMBL/GenBank/DDBJ whole genome shotgun (WGS) entry which is preliminary data.</text>
</comment>
<gene>
    <name evidence="4" type="ORF">E0Z10_g9845</name>
</gene>